<keyword evidence="1" id="KW-0489">Methyltransferase</keyword>
<keyword evidence="3" id="KW-0949">S-adenosyl-L-methionine</keyword>
<reference evidence="5 6" key="1">
    <citation type="submission" date="2019-04" db="EMBL/GenBank/DDBJ databases">
        <title>Annotation for the trematode Fasciola gigantica.</title>
        <authorList>
            <person name="Choi Y.-J."/>
        </authorList>
    </citation>
    <scope>NUCLEOTIDE SEQUENCE [LARGE SCALE GENOMIC DNA]</scope>
    <source>
        <strain evidence="5">Uganda_cow_1</strain>
    </source>
</reference>
<keyword evidence="2" id="KW-0808">Transferase</keyword>
<name>A0A504YL40_FASGI</name>
<dbReference type="OrthoDB" id="5945798at2759"/>
<dbReference type="GO" id="GO:0005737">
    <property type="term" value="C:cytoplasm"/>
    <property type="evidence" value="ECO:0007669"/>
    <property type="project" value="TreeGrafter"/>
</dbReference>
<accession>A0A504YL40</accession>
<evidence type="ECO:0000256" key="3">
    <source>
        <dbReference type="ARBA" id="ARBA00022691"/>
    </source>
</evidence>
<dbReference type="EMBL" id="SUNJ01011933">
    <property type="protein sequence ID" value="TPP58510.1"/>
    <property type="molecule type" value="Genomic_DNA"/>
</dbReference>
<dbReference type="AlphaFoldDB" id="A0A504YL40"/>
<dbReference type="CDD" id="cd10536">
    <property type="entry name" value="SET_SMYD4"/>
    <property type="match status" value="1"/>
</dbReference>
<dbReference type="InterPro" id="IPR001214">
    <property type="entry name" value="SET_dom"/>
</dbReference>
<dbReference type="InterPro" id="IPR011990">
    <property type="entry name" value="TPR-like_helical_dom_sf"/>
</dbReference>
<feature type="domain" description="SET" evidence="4">
    <location>
        <begin position="112"/>
        <end position="195"/>
    </location>
</feature>
<dbReference type="Proteomes" id="UP000316759">
    <property type="component" value="Unassembled WGS sequence"/>
</dbReference>
<organism evidence="5 6">
    <name type="scientific">Fasciola gigantica</name>
    <name type="common">Giant liver fluke</name>
    <dbReference type="NCBI Taxonomy" id="46835"/>
    <lineage>
        <taxon>Eukaryota</taxon>
        <taxon>Metazoa</taxon>
        <taxon>Spiralia</taxon>
        <taxon>Lophotrochozoa</taxon>
        <taxon>Platyhelminthes</taxon>
        <taxon>Trematoda</taxon>
        <taxon>Digenea</taxon>
        <taxon>Plagiorchiida</taxon>
        <taxon>Echinostomata</taxon>
        <taxon>Echinostomatoidea</taxon>
        <taxon>Fasciolidae</taxon>
        <taxon>Fasciola</taxon>
    </lineage>
</organism>
<dbReference type="PROSITE" id="PS50280">
    <property type="entry name" value="SET"/>
    <property type="match status" value="1"/>
</dbReference>
<dbReference type="InterPro" id="IPR044421">
    <property type="entry name" value="SMYD4_SET"/>
</dbReference>
<dbReference type="GO" id="GO:0008168">
    <property type="term" value="F:methyltransferase activity"/>
    <property type="evidence" value="ECO:0007669"/>
    <property type="project" value="UniProtKB-KW"/>
</dbReference>
<evidence type="ECO:0000313" key="6">
    <source>
        <dbReference type="Proteomes" id="UP000316759"/>
    </source>
</evidence>
<dbReference type="Pfam" id="PF00856">
    <property type="entry name" value="SET"/>
    <property type="match status" value="1"/>
</dbReference>
<evidence type="ECO:0000259" key="4">
    <source>
        <dbReference type="PROSITE" id="PS50280"/>
    </source>
</evidence>
<dbReference type="PANTHER" id="PTHR46165">
    <property type="entry name" value="SET AND MYND DOMAIN-CONTAINING PROTEIN 4"/>
    <property type="match status" value="1"/>
</dbReference>
<dbReference type="PANTHER" id="PTHR46165:SF6">
    <property type="entry name" value="SET AND MYND DOMAIN-CONTAINING PROTEIN 4-LIKE PROTEIN"/>
    <property type="match status" value="1"/>
</dbReference>
<dbReference type="Gene3D" id="1.25.40.10">
    <property type="entry name" value="Tetratricopeptide repeat domain"/>
    <property type="match status" value="1"/>
</dbReference>
<comment type="caution">
    <text evidence="5">The sequence shown here is derived from an EMBL/GenBank/DDBJ whole genome shotgun (WGS) entry which is preliminary data.</text>
</comment>
<dbReference type="GO" id="GO:0032259">
    <property type="term" value="P:methylation"/>
    <property type="evidence" value="ECO:0007669"/>
    <property type="project" value="UniProtKB-KW"/>
</dbReference>
<dbReference type="SUPFAM" id="SSF82199">
    <property type="entry name" value="SET domain"/>
    <property type="match status" value="1"/>
</dbReference>
<evidence type="ECO:0000313" key="5">
    <source>
        <dbReference type="EMBL" id="TPP58510.1"/>
    </source>
</evidence>
<keyword evidence="6" id="KW-1185">Reference proteome</keyword>
<dbReference type="GO" id="GO:0042826">
    <property type="term" value="F:histone deacetylase binding"/>
    <property type="evidence" value="ECO:0007669"/>
    <property type="project" value="TreeGrafter"/>
</dbReference>
<sequence length="369" mass="41525">MLDKGEDESPLLAFTGRRHLPGGKLSSDNYSAVSWLVTNSESRSIHDLWQRTVAAVYLTHCLSDAGYPLDWGENCLLDPFCSDGMPLTTALPASWAAACILHHLQCVASNAHAFTVNRYIEPEPIDGGDGHVSLCGVDLTQFEPLELASCLYPVLSLMNHSCDPNVALIFMRDGACAVFALRPVPKGHVLYGNYGVHYATHDRVERRELLSSQYHFHCNCPPCVENWSRLNVQNTRVICQHCQRSFTVGEISCYDQSPDSCQCSVATRSKTLLRFHELVQRDLQEKTTSIPAHYQTRRFDQIKAKTIKKHLIYLTTMLDTTHLSGLVLRPALPFDWLQELLKTLLELYYGYGYVESARICLPTEEGMQS</sequence>
<evidence type="ECO:0000256" key="2">
    <source>
        <dbReference type="ARBA" id="ARBA00022679"/>
    </source>
</evidence>
<gene>
    <name evidence="5" type="ORF">FGIG_10448</name>
</gene>
<dbReference type="InterPro" id="IPR046341">
    <property type="entry name" value="SET_dom_sf"/>
</dbReference>
<proteinExistence type="predicted"/>
<evidence type="ECO:0000256" key="1">
    <source>
        <dbReference type="ARBA" id="ARBA00022603"/>
    </source>
</evidence>
<dbReference type="InterPro" id="IPR052097">
    <property type="entry name" value="SET-MYND_domain_protein"/>
</dbReference>
<dbReference type="GO" id="GO:0005634">
    <property type="term" value="C:nucleus"/>
    <property type="evidence" value="ECO:0007669"/>
    <property type="project" value="TreeGrafter"/>
</dbReference>
<dbReference type="STRING" id="46835.A0A504YL40"/>
<dbReference type="Gene3D" id="2.170.270.10">
    <property type="entry name" value="SET domain"/>
    <property type="match status" value="1"/>
</dbReference>
<protein>
    <recommendedName>
        <fullName evidence="4">SET domain-containing protein</fullName>
    </recommendedName>
</protein>